<evidence type="ECO:0000313" key="3">
    <source>
        <dbReference type="Proteomes" id="UP000053259"/>
    </source>
</evidence>
<protein>
    <submittedName>
        <fullName evidence="2">Uncharacterized protein</fullName>
    </submittedName>
</protein>
<proteinExistence type="predicted"/>
<dbReference type="EMBL" id="KN847537">
    <property type="protein sequence ID" value="KIW05579.1"/>
    <property type="molecule type" value="Genomic_DNA"/>
</dbReference>
<dbReference type="PANTHER" id="PTHR34724:SF2">
    <property type="entry name" value="OS12G0596101 PROTEIN"/>
    <property type="match status" value="1"/>
</dbReference>
<dbReference type="GeneID" id="27311427"/>
<accession>A0A0D2B2S2</accession>
<gene>
    <name evidence="2" type="ORF">PV09_03454</name>
</gene>
<dbReference type="HOGENOM" id="CLU_1826796_0_0_1"/>
<dbReference type="InParanoid" id="A0A0D2B2S2"/>
<dbReference type="AlphaFoldDB" id="A0A0D2B2S2"/>
<reference evidence="2 3" key="1">
    <citation type="submission" date="2015-01" db="EMBL/GenBank/DDBJ databases">
        <title>The Genome Sequence of Ochroconis gallopava CBS43764.</title>
        <authorList>
            <consortium name="The Broad Institute Genomics Platform"/>
            <person name="Cuomo C."/>
            <person name="de Hoog S."/>
            <person name="Gorbushina A."/>
            <person name="Stielow B."/>
            <person name="Teixiera M."/>
            <person name="Abouelleil A."/>
            <person name="Chapman S.B."/>
            <person name="Priest M."/>
            <person name="Young S.K."/>
            <person name="Wortman J."/>
            <person name="Nusbaum C."/>
            <person name="Birren B."/>
        </authorList>
    </citation>
    <scope>NUCLEOTIDE SEQUENCE [LARGE SCALE GENOMIC DNA]</scope>
    <source>
        <strain evidence="2 3">CBS 43764</strain>
    </source>
</reference>
<name>A0A0D2B2S2_9PEZI</name>
<dbReference type="VEuPathDB" id="FungiDB:PV09_03454"/>
<evidence type="ECO:0000256" key="1">
    <source>
        <dbReference type="SAM" id="MobiDB-lite"/>
    </source>
</evidence>
<feature type="region of interest" description="Disordered" evidence="1">
    <location>
        <begin position="122"/>
        <end position="141"/>
    </location>
</feature>
<sequence>MSDQNDPASGSELGEHLHTFVIGDLQEAGCVISTTVQILYVAQAPAIQLAHTFSTLQECFSTRDRARLQTSHHSQSSSKNTPGDIMCKSATCSECHGKTWWGCGNHVPMVMDKVEESDRCKCEPKVEKDGKKYPPMGKTAD</sequence>
<dbReference type="OrthoDB" id="88410at2759"/>
<organism evidence="2 3">
    <name type="scientific">Verruconis gallopava</name>
    <dbReference type="NCBI Taxonomy" id="253628"/>
    <lineage>
        <taxon>Eukaryota</taxon>
        <taxon>Fungi</taxon>
        <taxon>Dikarya</taxon>
        <taxon>Ascomycota</taxon>
        <taxon>Pezizomycotina</taxon>
        <taxon>Dothideomycetes</taxon>
        <taxon>Pleosporomycetidae</taxon>
        <taxon>Venturiales</taxon>
        <taxon>Sympoventuriaceae</taxon>
        <taxon>Verruconis</taxon>
    </lineage>
</organism>
<dbReference type="RefSeq" id="XP_016215448.1">
    <property type="nucleotide sequence ID" value="XM_016356655.1"/>
</dbReference>
<dbReference type="PANTHER" id="PTHR34724">
    <property type="entry name" value="OS12G0596101 PROTEIN"/>
    <property type="match status" value="1"/>
</dbReference>
<feature type="compositionally biased region" description="Basic and acidic residues" evidence="1">
    <location>
        <begin position="122"/>
        <end position="132"/>
    </location>
</feature>
<dbReference type="Proteomes" id="UP000053259">
    <property type="component" value="Unassembled WGS sequence"/>
</dbReference>
<evidence type="ECO:0000313" key="2">
    <source>
        <dbReference type="EMBL" id="KIW05579.1"/>
    </source>
</evidence>
<keyword evidence="3" id="KW-1185">Reference proteome</keyword>